<dbReference type="EMBL" id="CP102774">
    <property type="protein sequence ID" value="UZF87388.1"/>
    <property type="molecule type" value="Genomic_DNA"/>
</dbReference>
<sequence>MTGKSIFVLESFVVACSAKVSRFPRPGESLAAETVTIEPGGKGLNQAIMARRLGAEVDGLLAVGDDLAAAFAPPALERAGLPPSMLVGLNGSTGSGIGFTDASGETCLAVAPGANLALTAEHVRERASAIAAAGLVTAQFEIGDAPIEAAFRLAREAGVPTLLNPSPFRPIPVAMLALTSILIFNETEGRAVASALGREENEATDPRRFTRELGPALLELGPRLVILTRGAAGAVAVAADASPVTQEGFRVETVDALGAGDAFAATLGVRLAMGQPLPAALREAAAAGALTTTLQGVFDALPTLAAIEALSSG</sequence>
<keyword evidence="8 9" id="KW-0119">Carbohydrate metabolism</keyword>
<dbReference type="GO" id="GO:0004747">
    <property type="term" value="F:ribokinase activity"/>
    <property type="evidence" value="ECO:0007669"/>
    <property type="project" value="UniProtKB-UniRule"/>
</dbReference>
<evidence type="ECO:0000256" key="7">
    <source>
        <dbReference type="ARBA" id="ARBA00022958"/>
    </source>
</evidence>
<evidence type="ECO:0000313" key="11">
    <source>
        <dbReference type="EMBL" id="UZF87388.1"/>
    </source>
</evidence>
<keyword evidence="2 9" id="KW-0479">Metal-binding</keyword>
<evidence type="ECO:0000256" key="2">
    <source>
        <dbReference type="ARBA" id="ARBA00022723"/>
    </source>
</evidence>
<feature type="binding site" evidence="9">
    <location>
        <position position="141"/>
    </location>
    <ligand>
        <name>substrate</name>
    </ligand>
</feature>
<feature type="binding site" evidence="9">
    <location>
        <position position="294"/>
    </location>
    <ligand>
        <name>K(+)</name>
        <dbReference type="ChEBI" id="CHEBI:29103"/>
    </ligand>
</feature>
<dbReference type="HAMAP" id="MF_01987">
    <property type="entry name" value="Ribokinase"/>
    <property type="match status" value="1"/>
</dbReference>
<comment type="similarity">
    <text evidence="9">Belongs to the carbohydrate kinase PfkB family. Ribokinase subfamily.</text>
</comment>
<comment type="subcellular location">
    <subcellularLocation>
        <location evidence="9">Cytoplasm</location>
    </subcellularLocation>
</comment>
<dbReference type="GO" id="GO:0005524">
    <property type="term" value="F:ATP binding"/>
    <property type="evidence" value="ECO:0007669"/>
    <property type="project" value="UniProtKB-UniRule"/>
</dbReference>
<feature type="binding site" evidence="9">
    <location>
        <begin position="260"/>
        <end position="261"/>
    </location>
    <ligand>
        <name>ATP</name>
        <dbReference type="ChEBI" id="CHEBI:30616"/>
    </ligand>
</feature>
<dbReference type="InterPro" id="IPR029056">
    <property type="entry name" value="Ribokinase-like"/>
</dbReference>
<evidence type="ECO:0000259" key="10">
    <source>
        <dbReference type="Pfam" id="PF00294"/>
    </source>
</evidence>
<dbReference type="Pfam" id="PF00294">
    <property type="entry name" value="PfkB"/>
    <property type="match status" value="1"/>
</dbReference>
<evidence type="ECO:0000256" key="5">
    <source>
        <dbReference type="ARBA" id="ARBA00022840"/>
    </source>
</evidence>
<feature type="binding site" evidence="9">
    <location>
        <position position="291"/>
    </location>
    <ligand>
        <name>K(+)</name>
        <dbReference type="ChEBI" id="CHEBI:29103"/>
    </ligand>
</feature>
<reference evidence="11" key="1">
    <citation type="submission" date="2022-08" db="EMBL/GenBank/DDBJ databases">
        <title>Complete Genome Sequences of 2 Bosea sp. soil isolates.</title>
        <authorList>
            <person name="Alvarez Arevalo M."/>
            <person name="Sterndorff E.B."/>
            <person name="Faurdal D."/>
            <person name="Joergensen T.S."/>
            <person name="Weber T."/>
        </authorList>
    </citation>
    <scope>NUCLEOTIDE SEQUENCE</scope>
    <source>
        <strain evidence="11">NBC_00436</strain>
    </source>
</reference>
<feature type="binding site" evidence="9">
    <location>
        <position position="257"/>
    </location>
    <ligand>
        <name>K(+)</name>
        <dbReference type="ChEBI" id="CHEBI:29103"/>
    </ligand>
</feature>
<dbReference type="GO" id="GO:0019303">
    <property type="term" value="P:D-ribose catabolic process"/>
    <property type="evidence" value="ECO:0007669"/>
    <property type="project" value="UniProtKB-UniRule"/>
</dbReference>
<feature type="binding site" evidence="9">
    <location>
        <position position="185"/>
    </location>
    <ligand>
        <name>ATP</name>
        <dbReference type="ChEBI" id="CHEBI:30616"/>
    </ligand>
</feature>
<evidence type="ECO:0000256" key="4">
    <source>
        <dbReference type="ARBA" id="ARBA00022777"/>
    </source>
</evidence>
<feature type="domain" description="Carbohydrate kinase PfkB" evidence="10">
    <location>
        <begin position="5"/>
        <end position="303"/>
    </location>
</feature>
<feature type="active site" description="Proton acceptor" evidence="9">
    <location>
        <position position="261"/>
    </location>
</feature>
<comment type="activity regulation">
    <text evidence="9">Activated by a monovalent cation that binds near, but not in, the active site. The most likely occupant of the site in vivo is potassium. Ion binding induces a conformational change that may alter substrate affinity.</text>
</comment>
<dbReference type="Gene3D" id="3.40.1190.20">
    <property type="match status" value="1"/>
</dbReference>
<keyword evidence="3 9" id="KW-0547">Nucleotide-binding</keyword>
<proteinExistence type="inferred from homology"/>
<evidence type="ECO:0000256" key="1">
    <source>
        <dbReference type="ARBA" id="ARBA00022679"/>
    </source>
</evidence>
<gene>
    <name evidence="9" type="primary">rbsK</name>
    <name evidence="11" type="ORF">NWE54_00915</name>
</gene>
<comment type="function">
    <text evidence="9">Catalyzes the phosphorylation of ribose at O-5 in a reaction requiring ATP and magnesium. The resulting D-ribose-5-phosphate can then be used either for sythesis of nucleotides, histidine, and tryptophan, or as a component of the pentose phosphate pathway.</text>
</comment>
<comment type="catalytic activity">
    <reaction evidence="9">
        <text>D-ribose + ATP = D-ribose 5-phosphate + ADP + H(+)</text>
        <dbReference type="Rhea" id="RHEA:13697"/>
        <dbReference type="ChEBI" id="CHEBI:15378"/>
        <dbReference type="ChEBI" id="CHEBI:30616"/>
        <dbReference type="ChEBI" id="CHEBI:47013"/>
        <dbReference type="ChEBI" id="CHEBI:78346"/>
        <dbReference type="ChEBI" id="CHEBI:456216"/>
        <dbReference type="EC" id="2.7.1.15"/>
    </reaction>
</comment>
<dbReference type="InterPro" id="IPR002139">
    <property type="entry name" value="Ribo/fructo_kinase"/>
</dbReference>
<keyword evidence="9" id="KW-0963">Cytoplasm</keyword>
<keyword evidence="4 9" id="KW-0418">Kinase</keyword>
<evidence type="ECO:0000256" key="6">
    <source>
        <dbReference type="ARBA" id="ARBA00022842"/>
    </source>
</evidence>
<dbReference type="SUPFAM" id="SSF53613">
    <property type="entry name" value="Ribokinase-like"/>
    <property type="match status" value="1"/>
</dbReference>
<feature type="binding site" evidence="9">
    <location>
        <begin position="228"/>
        <end position="233"/>
    </location>
    <ligand>
        <name>ATP</name>
        <dbReference type="ChEBI" id="CHEBI:30616"/>
    </ligand>
</feature>
<evidence type="ECO:0000256" key="3">
    <source>
        <dbReference type="ARBA" id="ARBA00022741"/>
    </source>
</evidence>
<feature type="binding site" evidence="9">
    <location>
        <position position="296"/>
    </location>
    <ligand>
        <name>K(+)</name>
        <dbReference type="ChEBI" id="CHEBI:29103"/>
    </ligand>
</feature>
<dbReference type="PANTHER" id="PTHR10584">
    <property type="entry name" value="SUGAR KINASE"/>
    <property type="match status" value="1"/>
</dbReference>
<name>A0A9E8CSK5_9HYPH</name>
<dbReference type="GO" id="GO:0046872">
    <property type="term" value="F:metal ion binding"/>
    <property type="evidence" value="ECO:0007669"/>
    <property type="project" value="UniProtKB-KW"/>
</dbReference>
<comment type="subunit">
    <text evidence="9">Homodimer.</text>
</comment>
<comment type="cofactor">
    <cofactor evidence="9">
        <name>Mg(2+)</name>
        <dbReference type="ChEBI" id="CHEBI:18420"/>
    </cofactor>
    <text evidence="9">Requires a divalent cation, most likely magnesium in vivo, as an electrophilic catalyst to aid phosphoryl group transfer. It is the chelate of the metal and the nucleotide that is the actual substrate.</text>
</comment>
<organism evidence="11">
    <name type="scientific">Bosea sp. NBC_00436</name>
    <dbReference type="NCBI Taxonomy" id="2969620"/>
    <lineage>
        <taxon>Bacteria</taxon>
        <taxon>Pseudomonadati</taxon>
        <taxon>Pseudomonadota</taxon>
        <taxon>Alphaproteobacteria</taxon>
        <taxon>Hyphomicrobiales</taxon>
        <taxon>Boseaceae</taxon>
        <taxon>Bosea</taxon>
    </lineage>
</organism>
<keyword evidence="1 9" id="KW-0808">Transferase</keyword>
<feature type="binding site" evidence="9">
    <location>
        <position position="255"/>
    </location>
    <ligand>
        <name>K(+)</name>
        <dbReference type="ChEBI" id="CHEBI:29103"/>
    </ligand>
</feature>
<dbReference type="EC" id="2.7.1.15" evidence="9"/>
<evidence type="ECO:0000256" key="9">
    <source>
        <dbReference type="HAMAP-Rule" id="MF_01987"/>
    </source>
</evidence>
<dbReference type="InterPro" id="IPR011877">
    <property type="entry name" value="Ribokinase"/>
</dbReference>
<comment type="pathway">
    <text evidence="9">Carbohydrate metabolism; D-ribose degradation; D-ribose 5-phosphate from beta-D-ribopyranose: step 2/2.</text>
</comment>
<keyword evidence="5 9" id="KW-0067">ATP-binding</keyword>
<accession>A0A9E8CSK5</accession>
<dbReference type="PANTHER" id="PTHR10584:SF166">
    <property type="entry name" value="RIBOKINASE"/>
    <property type="match status" value="1"/>
</dbReference>
<feature type="binding site" evidence="9">
    <location>
        <begin position="41"/>
        <end position="45"/>
    </location>
    <ligand>
        <name>substrate</name>
    </ligand>
</feature>
<dbReference type="GO" id="GO:0005829">
    <property type="term" value="C:cytosol"/>
    <property type="evidence" value="ECO:0007669"/>
    <property type="project" value="TreeGrafter"/>
</dbReference>
<keyword evidence="7 9" id="KW-0630">Potassium</keyword>
<evidence type="ECO:0000256" key="8">
    <source>
        <dbReference type="ARBA" id="ARBA00023277"/>
    </source>
</evidence>
<dbReference type="AlphaFoldDB" id="A0A9E8CSK5"/>
<dbReference type="PRINTS" id="PR00990">
    <property type="entry name" value="RIBOKINASE"/>
</dbReference>
<keyword evidence="6 9" id="KW-0460">Magnesium</keyword>
<comment type="caution">
    <text evidence="9">Lacks conserved residue(s) required for the propagation of feature annotation.</text>
</comment>
<protein>
    <recommendedName>
        <fullName evidence="9">Ribokinase</fullName>
        <shortName evidence="9">RK</shortName>
        <ecNumber evidence="9">2.7.1.15</ecNumber>
    </recommendedName>
</protein>
<feature type="binding site" evidence="9">
    <location>
        <position position="261"/>
    </location>
    <ligand>
        <name>substrate</name>
    </ligand>
</feature>
<dbReference type="InterPro" id="IPR011611">
    <property type="entry name" value="PfkB_dom"/>
</dbReference>